<dbReference type="InterPro" id="IPR010093">
    <property type="entry name" value="SinI_DNA-bd"/>
</dbReference>
<dbReference type="Pfam" id="PF12728">
    <property type="entry name" value="HTH_17"/>
    <property type="match status" value="1"/>
</dbReference>
<protein>
    <recommendedName>
        <fullName evidence="1">Helix-turn-helix domain-containing protein</fullName>
    </recommendedName>
</protein>
<dbReference type="AlphaFoldDB" id="A0A1F8DKG1"/>
<evidence type="ECO:0000259" key="1">
    <source>
        <dbReference type="Pfam" id="PF12728"/>
    </source>
</evidence>
<organism evidence="2 3">
    <name type="scientific">Candidatus Wolfebacteria bacterium GWA1_42_9</name>
    <dbReference type="NCBI Taxonomy" id="1802553"/>
    <lineage>
        <taxon>Bacteria</taxon>
        <taxon>Candidatus Wolfeibacteriota</taxon>
    </lineage>
</organism>
<sequence>MKKEFLSTTEVAKLLGISRVAVFKKIKSGKIKARKVGRNFVIERKTLPEILGTILSSGRKSEIEKSVRRTVSEYKEALKLLGQE</sequence>
<evidence type="ECO:0000313" key="3">
    <source>
        <dbReference type="Proteomes" id="UP000178303"/>
    </source>
</evidence>
<proteinExistence type="predicted"/>
<comment type="caution">
    <text evidence="2">The sequence shown here is derived from an EMBL/GenBank/DDBJ whole genome shotgun (WGS) entry which is preliminary data.</text>
</comment>
<gene>
    <name evidence="2" type="ORF">A2108_01995</name>
</gene>
<feature type="domain" description="Helix-turn-helix" evidence="1">
    <location>
        <begin position="5"/>
        <end position="47"/>
    </location>
</feature>
<evidence type="ECO:0000313" key="2">
    <source>
        <dbReference type="EMBL" id="OGM89123.1"/>
    </source>
</evidence>
<dbReference type="Proteomes" id="UP000178303">
    <property type="component" value="Unassembled WGS sequence"/>
</dbReference>
<dbReference type="InterPro" id="IPR041657">
    <property type="entry name" value="HTH_17"/>
</dbReference>
<dbReference type="NCBIfam" id="TIGR01764">
    <property type="entry name" value="excise"/>
    <property type="match status" value="1"/>
</dbReference>
<dbReference type="GO" id="GO:0003677">
    <property type="term" value="F:DNA binding"/>
    <property type="evidence" value="ECO:0007669"/>
    <property type="project" value="InterPro"/>
</dbReference>
<name>A0A1F8DKG1_9BACT</name>
<accession>A0A1F8DKG1</accession>
<reference evidence="2 3" key="1">
    <citation type="journal article" date="2016" name="Nat. Commun.">
        <title>Thousands of microbial genomes shed light on interconnected biogeochemical processes in an aquifer system.</title>
        <authorList>
            <person name="Anantharaman K."/>
            <person name="Brown C.T."/>
            <person name="Hug L.A."/>
            <person name="Sharon I."/>
            <person name="Castelle C.J."/>
            <person name="Probst A.J."/>
            <person name="Thomas B.C."/>
            <person name="Singh A."/>
            <person name="Wilkins M.J."/>
            <person name="Karaoz U."/>
            <person name="Brodie E.L."/>
            <person name="Williams K.H."/>
            <person name="Hubbard S.S."/>
            <person name="Banfield J.F."/>
        </authorList>
    </citation>
    <scope>NUCLEOTIDE SEQUENCE [LARGE SCALE GENOMIC DNA]</scope>
</reference>
<dbReference type="EMBL" id="MGIN01000030">
    <property type="protein sequence ID" value="OGM89123.1"/>
    <property type="molecule type" value="Genomic_DNA"/>
</dbReference>